<dbReference type="PANTHER" id="PTHR36114:SF4">
    <property type="entry name" value="CUPIN 2 CONSERVED BARREL DOMAIN-CONTAINING PROTEIN"/>
    <property type="match status" value="1"/>
</dbReference>
<dbReference type="InterPro" id="IPR013096">
    <property type="entry name" value="Cupin_2"/>
</dbReference>
<protein>
    <recommendedName>
        <fullName evidence="1">Cupin type-2 domain-containing protein</fullName>
    </recommendedName>
</protein>
<dbReference type="Pfam" id="PF07883">
    <property type="entry name" value="Cupin_2"/>
    <property type="match status" value="1"/>
</dbReference>
<name>A0A3B1AU03_9ZZZZ</name>
<evidence type="ECO:0000313" key="2">
    <source>
        <dbReference type="EMBL" id="VAX01680.1"/>
    </source>
</evidence>
<evidence type="ECO:0000259" key="1">
    <source>
        <dbReference type="Pfam" id="PF07883"/>
    </source>
</evidence>
<feature type="domain" description="Cupin type-2" evidence="1">
    <location>
        <begin position="51"/>
        <end position="113"/>
    </location>
</feature>
<reference evidence="2" key="1">
    <citation type="submission" date="2018-06" db="EMBL/GenBank/DDBJ databases">
        <authorList>
            <person name="Zhirakovskaya E."/>
        </authorList>
    </citation>
    <scope>NUCLEOTIDE SEQUENCE</scope>
</reference>
<sequence length="127" mass="14141">MTKDNKTAVTHYNTVNAYQTKDNSTIRELMHPTIHRVSNSSLAEAIVAINDQTLLHKHQNTEEIYHITNGIGLMTLGQDNFEVKAGDSICIAPDTAHCIKNIGNKPLQLLCICSPAYQHDDTELLNK</sequence>
<dbReference type="InterPro" id="IPR011051">
    <property type="entry name" value="RmlC_Cupin_sf"/>
</dbReference>
<dbReference type="InterPro" id="IPR014710">
    <property type="entry name" value="RmlC-like_jellyroll"/>
</dbReference>
<dbReference type="InterPro" id="IPR052044">
    <property type="entry name" value="PKS_Associated_Protein"/>
</dbReference>
<dbReference type="AlphaFoldDB" id="A0A3B1AU03"/>
<dbReference type="SUPFAM" id="SSF51182">
    <property type="entry name" value="RmlC-like cupins"/>
    <property type="match status" value="1"/>
</dbReference>
<accession>A0A3B1AU03</accession>
<dbReference type="CDD" id="cd02214">
    <property type="entry name" value="cupin_MJ1618"/>
    <property type="match status" value="1"/>
</dbReference>
<proteinExistence type="predicted"/>
<dbReference type="EMBL" id="UOFS01000049">
    <property type="protein sequence ID" value="VAX01680.1"/>
    <property type="molecule type" value="Genomic_DNA"/>
</dbReference>
<organism evidence="2">
    <name type="scientific">hydrothermal vent metagenome</name>
    <dbReference type="NCBI Taxonomy" id="652676"/>
    <lineage>
        <taxon>unclassified sequences</taxon>
        <taxon>metagenomes</taxon>
        <taxon>ecological metagenomes</taxon>
    </lineage>
</organism>
<dbReference type="Gene3D" id="2.60.120.10">
    <property type="entry name" value="Jelly Rolls"/>
    <property type="match status" value="1"/>
</dbReference>
<dbReference type="PANTHER" id="PTHR36114">
    <property type="entry name" value="16.7 KDA PROTEIN IN WHIE LOCUS"/>
    <property type="match status" value="1"/>
</dbReference>
<gene>
    <name evidence="2" type="ORF">MNBD_GAMMA22-2077</name>
</gene>